<dbReference type="Gramene" id="Bo2g121120.1">
    <property type="protein sequence ID" value="Bo2g121120.1"/>
    <property type="gene ID" value="Bo2g121120"/>
</dbReference>
<sequence length="84" mass="9608">MNCGLRGHLYDPGREGECKQLPGHGCPSIRFCSSYQCANEVESYLDMVRGRASALLIEMRKYYHCPITFLLKIVVYFSICQVLQ</sequence>
<reference evidence="1" key="2">
    <citation type="submission" date="2015-03" db="UniProtKB">
        <authorList>
            <consortium name="EnsemblPlants"/>
        </authorList>
    </citation>
    <scope>IDENTIFICATION</scope>
</reference>
<keyword evidence="2" id="KW-1185">Reference proteome</keyword>
<dbReference type="AlphaFoldDB" id="A0A0D3AU03"/>
<evidence type="ECO:0000313" key="2">
    <source>
        <dbReference type="Proteomes" id="UP000032141"/>
    </source>
</evidence>
<proteinExistence type="predicted"/>
<protein>
    <submittedName>
        <fullName evidence="1">Uncharacterized protein</fullName>
    </submittedName>
</protein>
<organism evidence="1 2">
    <name type="scientific">Brassica oleracea var. oleracea</name>
    <dbReference type="NCBI Taxonomy" id="109376"/>
    <lineage>
        <taxon>Eukaryota</taxon>
        <taxon>Viridiplantae</taxon>
        <taxon>Streptophyta</taxon>
        <taxon>Embryophyta</taxon>
        <taxon>Tracheophyta</taxon>
        <taxon>Spermatophyta</taxon>
        <taxon>Magnoliopsida</taxon>
        <taxon>eudicotyledons</taxon>
        <taxon>Gunneridae</taxon>
        <taxon>Pentapetalae</taxon>
        <taxon>rosids</taxon>
        <taxon>malvids</taxon>
        <taxon>Brassicales</taxon>
        <taxon>Brassicaceae</taxon>
        <taxon>Brassiceae</taxon>
        <taxon>Brassica</taxon>
    </lineage>
</organism>
<dbReference type="Proteomes" id="UP000032141">
    <property type="component" value="Chromosome C2"/>
</dbReference>
<accession>A0A0D3AU03</accession>
<name>A0A0D3AU03_BRAOL</name>
<dbReference type="EnsemblPlants" id="Bo2g121120.1">
    <property type="protein sequence ID" value="Bo2g121120.1"/>
    <property type="gene ID" value="Bo2g121120"/>
</dbReference>
<reference evidence="1 2" key="1">
    <citation type="journal article" date="2014" name="Genome Biol.">
        <title>Transcriptome and methylome profiling reveals relics of genome dominance in the mesopolyploid Brassica oleracea.</title>
        <authorList>
            <person name="Parkin I.A."/>
            <person name="Koh C."/>
            <person name="Tang H."/>
            <person name="Robinson S.J."/>
            <person name="Kagale S."/>
            <person name="Clarke W.E."/>
            <person name="Town C.D."/>
            <person name="Nixon J."/>
            <person name="Krishnakumar V."/>
            <person name="Bidwell S.L."/>
            <person name="Denoeud F."/>
            <person name="Belcram H."/>
            <person name="Links M.G."/>
            <person name="Just J."/>
            <person name="Clarke C."/>
            <person name="Bender T."/>
            <person name="Huebert T."/>
            <person name="Mason A.S."/>
            <person name="Pires J.C."/>
            <person name="Barker G."/>
            <person name="Moore J."/>
            <person name="Walley P.G."/>
            <person name="Manoli S."/>
            <person name="Batley J."/>
            <person name="Edwards D."/>
            <person name="Nelson M.N."/>
            <person name="Wang X."/>
            <person name="Paterson A.H."/>
            <person name="King G."/>
            <person name="Bancroft I."/>
            <person name="Chalhoub B."/>
            <person name="Sharpe A.G."/>
        </authorList>
    </citation>
    <scope>NUCLEOTIDE SEQUENCE</scope>
    <source>
        <strain evidence="1 2">cv. TO1000</strain>
    </source>
</reference>
<evidence type="ECO:0000313" key="1">
    <source>
        <dbReference type="EnsemblPlants" id="Bo2g121120.1"/>
    </source>
</evidence>
<dbReference type="HOGENOM" id="CLU_2530595_0_0_1"/>